<name>X1L6Q9_9ZZZZ</name>
<evidence type="ECO:0000313" key="1">
    <source>
        <dbReference type="EMBL" id="GAH98114.1"/>
    </source>
</evidence>
<accession>X1L6Q9</accession>
<proteinExistence type="predicted"/>
<protein>
    <submittedName>
        <fullName evidence="1">Uncharacterized protein</fullName>
    </submittedName>
</protein>
<comment type="caution">
    <text evidence="1">The sequence shown here is derived from an EMBL/GenBank/DDBJ whole genome shotgun (WGS) entry which is preliminary data.</text>
</comment>
<feature type="non-terminal residue" evidence="1">
    <location>
        <position position="30"/>
    </location>
</feature>
<dbReference type="AlphaFoldDB" id="X1L6Q9"/>
<reference evidence="1" key="1">
    <citation type="journal article" date="2014" name="Front. Microbiol.">
        <title>High frequency of phylogenetically diverse reductive dehalogenase-homologous genes in deep subseafloor sedimentary metagenomes.</title>
        <authorList>
            <person name="Kawai M."/>
            <person name="Futagami T."/>
            <person name="Toyoda A."/>
            <person name="Takaki Y."/>
            <person name="Nishi S."/>
            <person name="Hori S."/>
            <person name="Arai W."/>
            <person name="Tsubouchi T."/>
            <person name="Morono Y."/>
            <person name="Uchiyama I."/>
            <person name="Ito T."/>
            <person name="Fujiyama A."/>
            <person name="Inagaki F."/>
            <person name="Takami H."/>
        </authorList>
    </citation>
    <scope>NUCLEOTIDE SEQUENCE</scope>
    <source>
        <strain evidence="1">Expedition CK06-06</strain>
    </source>
</reference>
<gene>
    <name evidence="1" type="ORF">S03H2_73178</name>
</gene>
<sequence length="30" mass="3130">MRLKILEAMAMEKPVVSTLIGAEGVEAANG</sequence>
<organism evidence="1">
    <name type="scientific">marine sediment metagenome</name>
    <dbReference type="NCBI Taxonomy" id="412755"/>
    <lineage>
        <taxon>unclassified sequences</taxon>
        <taxon>metagenomes</taxon>
        <taxon>ecological metagenomes</taxon>
    </lineage>
</organism>
<dbReference type="EMBL" id="BARU01050026">
    <property type="protein sequence ID" value="GAH98114.1"/>
    <property type="molecule type" value="Genomic_DNA"/>
</dbReference>